<keyword evidence="1" id="KW-0547">Nucleotide-binding</keyword>
<keyword evidence="2" id="KW-1185">Reference proteome</keyword>
<reference evidence="1 2" key="1">
    <citation type="submission" date="2017-07" db="EMBL/GenBank/DDBJ databases">
        <title>Amycolatopsis thailandensis Genome sequencing and assembly.</title>
        <authorList>
            <person name="Kaur N."/>
            <person name="Mayilraj S."/>
        </authorList>
    </citation>
    <scope>NUCLEOTIDE SEQUENCE [LARGE SCALE GENOMIC DNA]</scope>
    <source>
        <strain evidence="1 2">JCM 16380</strain>
    </source>
</reference>
<dbReference type="EMBL" id="NMQT01000043">
    <property type="protein sequence ID" value="OXM56451.1"/>
    <property type="molecule type" value="Genomic_DNA"/>
</dbReference>
<dbReference type="Gene3D" id="3.40.50.1820">
    <property type="entry name" value="alpha/beta hydrolase"/>
    <property type="match status" value="1"/>
</dbReference>
<sequence length="301" mass="32149">MVVHGVGQEFRGPELMCQSVGPALRDGVRLSGGPALSAGDVACVFYGDVFFEPGSRTGDVPPWDEFDVETGFEAELLEAWWEYAASVDPAVAGPDEQGTRGAVGYALSRPLLIRRVRAALNALTGLPFFEKVSDRMLVFALKQVRRYMTEPSVRVAARERVAAAVGAETRVVVAHSLGSVVAYEALCANPRWPVTDFVTVGSPLGLRSVIFDRLDPAPVDGAGVWPAGVRRWTNIADPGDVVALAGVLADRFGDRVVDVPITNGARMHDLLRYLTAPSVGTAVARGLPEANDAGETGHRRD</sequence>
<dbReference type="Proteomes" id="UP000215223">
    <property type="component" value="Unassembled WGS sequence"/>
</dbReference>
<proteinExistence type="predicted"/>
<dbReference type="SUPFAM" id="SSF53474">
    <property type="entry name" value="alpha/beta-Hydrolases"/>
    <property type="match status" value="1"/>
</dbReference>
<keyword evidence="1" id="KW-0067">ATP-binding</keyword>
<evidence type="ECO:0000313" key="1">
    <source>
        <dbReference type="EMBL" id="OXM56451.1"/>
    </source>
</evidence>
<organism evidence="1 2">
    <name type="scientific">Amycolatopsis thailandensis</name>
    <dbReference type="NCBI Taxonomy" id="589330"/>
    <lineage>
        <taxon>Bacteria</taxon>
        <taxon>Bacillati</taxon>
        <taxon>Actinomycetota</taxon>
        <taxon>Actinomycetes</taxon>
        <taxon>Pseudonocardiales</taxon>
        <taxon>Pseudonocardiaceae</taxon>
        <taxon>Amycolatopsis</taxon>
    </lineage>
</organism>
<dbReference type="GO" id="GO:0005524">
    <property type="term" value="F:ATP binding"/>
    <property type="evidence" value="ECO:0007669"/>
    <property type="project" value="UniProtKB-KW"/>
</dbReference>
<protein>
    <submittedName>
        <fullName evidence="1">Antibiotic ABC transporter ATP-binding protein</fullName>
    </submittedName>
</protein>
<dbReference type="OrthoDB" id="3483116at2"/>
<name>A0A229SCF4_9PSEU</name>
<gene>
    <name evidence="1" type="ORF">CFP71_13490</name>
</gene>
<accession>A0A229SCF4</accession>
<evidence type="ECO:0000313" key="2">
    <source>
        <dbReference type="Proteomes" id="UP000215223"/>
    </source>
</evidence>
<comment type="caution">
    <text evidence="1">The sequence shown here is derived from an EMBL/GenBank/DDBJ whole genome shotgun (WGS) entry which is preliminary data.</text>
</comment>
<dbReference type="InterPro" id="IPR029058">
    <property type="entry name" value="AB_hydrolase_fold"/>
</dbReference>
<dbReference type="AlphaFoldDB" id="A0A229SCF4"/>